<proteinExistence type="predicted"/>
<dbReference type="Pfam" id="PF00640">
    <property type="entry name" value="PID"/>
    <property type="match status" value="1"/>
</dbReference>
<organism evidence="2">
    <name type="scientific">Cuerna arida</name>
    <dbReference type="NCBI Taxonomy" id="1464854"/>
    <lineage>
        <taxon>Eukaryota</taxon>
        <taxon>Metazoa</taxon>
        <taxon>Ecdysozoa</taxon>
        <taxon>Arthropoda</taxon>
        <taxon>Hexapoda</taxon>
        <taxon>Insecta</taxon>
        <taxon>Pterygota</taxon>
        <taxon>Neoptera</taxon>
        <taxon>Paraneoptera</taxon>
        <taxon>Hemiptera</taxon>
        <taxon>Auchenorrhyncha</taxon>
        <taxon>Membracoidea</taxon>
        <taxon>Cicadellidae</taxon>
        <taxon>Cicadellinae</taxon>
        <taxon>Proconiini</taxon>
        <taxon>Cuerna</taxon>
    </lineage>
</organism>
<accession>A0A1B6F5G7</accession>
<dbReference type="Pfam" id="PF02759">
    <property type="entry name" value="RUN"/>
    <property type="match status" value="1"/>
</dbReference>
<dbReference type="SUPFAM" id="SSF140741">
    <property type="entry name" value="RUN domain-like"/>
    <property type="match status" value="1"/>
</dbReference>
<dbReference type="Gene3D" id="1.20.58.900">
    <property type="match status" value="1"/>
</dbReference>
<dbReference type="InterPro" id="IPR036034">
    <property type="entry name" value="PDZ_sf"/>
</dbReference>
<dbReference type="AlphaFoldDB" id="A0A1B6F5G7"/>
<dbReference type="SUPFAM" id="SSF50156">
    <property type="entry name" value="PDZ domain-like"/>
    <property type="match status" value="1"/>
</dbReference>
<protein>
    <recommendedName>
        <fullName evidence="1">RUN domain-containing protein</fullName>
    </recommendedName>
</protein>
<sequence>MSVSDPMIKDLKGSAVHFLGVSQPVTDDTEAVRTFCEALERILLRGLLVRINAFGYWRDPEPWHWLEKLSFKKFGAPYLYQLSVEKVRKCEKVRTNTGRTRLLIRHCLNNRCLHIPFQLLLETKQYKLVYGRESVLGSDILAQILMSVVLLPSRLQFKLDTDNSRFLDDAWLLPTVRRLTFVPTDQLGISLTFVDGKAIAVEVLPDSVASEDEQVEVGDVLDELNSVVIIAGLQGCMGQVLRKSAGHPITAYVIKAKHKGTLYGPLVPLLRRAGLSTTQVLSGSISSISESKQAMTYMGHVLTADRGDVKEIKQAIRQLLGEHQETEQVLLDCHDMGVTVTRVDNSRVLMKHSYMQISSCGCTVQAPNYFAYIAEDRSISPDNRFVCYIFHTENQDLIDNTLTSIGQGFKRTHFAV</sequence>
<dbReference type="InterPro" id="IPR011993">
    <property type="entry name" value="PH-like_dom_sf"/>
</dbReference>
<evidence type="ECO:0000313" key="2">
    <source>
        <dbReference type="EMBL" id="JAS45341.1"/>
    </source>
</evidence>
<evidence type="ECO:0000259" key="1">
    <source>
        <dbReference type="PROSITE" id="PS50826"/>
    </source>
</evidence>
<reference evidence="2" key="1">
    <citation type="submission" date="2015-11" db="EMBL/GenBank/DDBJ databases">
        <title>De novo transcriptome assembly of four potential Pierce s Disease insect vectors from Arizona vineyards.</title>
        <authorList>
            <person name="Tassone E.E."/>
        </authorList>
    </citation>
    <scope>NUCLEOTIDE SEQUENCE</scope>
</reference>
<dbReference type="Gene3D" id="2.30.29.30">
    <property type="entry name" value="Pleckstrin-homology domain (PH domain)/Phosphotyrosine-binding domain (PTB)"/>
    <property type="match status" value="1"/>
</dbReference>
<feature type="domain" description="RUN" evidence="1">
    <location>
        <begin position="26"/>
        <end position="164"/>
    </location>
</feature>
<dbReference type="InterPro" id="IPR006020">
    <property type="entry name" value="PTB/PI_dom"/>
</dbReference>
<dbReference type="PANTHER" id="PTHR46753">
    <property type="entry name" value="FYVE AND COILED-COIL DOMAIN-CONTAINING PROTEIN 1"/>
    <property type="match status" value="1"/>
</dbReference>
<dbReference type="InterPro" id="IPR004012">
    <property type="entry name" value="Run_dom"/>
</dbReference>
<dbReference type="CDD" id="cd17682">
    <property type="entry name" value="RUN_RUFY4_like"/>
    <property type="match status" value="1"/>
</dbReference>
<dbReference type="SUPFAM" id="SSF50729">
    <property type="entry name" value="PH domain-like"/>
    <property type="match status" value="1"/>
</dbReference>
<dbReference type="PANTHER" id="PTHR46753:SF3">
    <property type="entry name" value="PDZ DOMAIN-CONTAINING PROTEIN"/>
    <property type="match status" value="1"/>
</dbReference>
<dbReference type="PROSITE" id="PS50826">
    <property type="entry name" value="RUN"/>
    <property type="match status" value="1"/>
</dbReference>
<gene>
    <name evidence="2" type="ORF">g.20031</name>
</gene>
<name>A0A1B6F5G7_9HEMI</name>
<dbReference type="InterPro" id="IPR037213">
    <property type="entry name" value="Run_dom_sf"/>
</dbReference>
<dbReference type="EMBL" id="GECZ01024428">
    <property type="protein sequence ID" value="JAS45341.1"/>
    <property type="molecule type" value="Transcribed_RNA"/>
</dbReference>